<dbReference type="InterPro" id="IPR005338">
    <property type="entry name" value="Anhydro_N_Ac-Mur_kinase"/>
</dbReference>
<accession>A0A2M8PEV9</accession>
<keyword evidence="1" id="KW-0547">Nucleotide-binding</keyword>
<gene>
    <name evidence="1" type="primary">anmK</name>
    <name evidence="2" type="ORF">CUN49_07250</name>
</gene>
<dbReference type="EC" id="2.7.1.170" evidence="1"/>
<dbReference type="GO" id="GO:0006040">
    <property type="term" value="P:amino sugar metabolic process"/>
    <property type="evidence" value="ECO:0007669"/>
    <property type="project" value="InterPro"/>
</dbReference>
<keyword evidence="1 2" id="KW-0418">Kinase</keyword>
<sequence length="389" mass="41446">MRPFTVVGLISGTSADGIDVALTRISGAPPELAIELIRHQTVAYGPELRAEIFACFRPESSSVDRLCRLNVALGEAYAAAILKVIAEAGYTPEHVDLIGSHGQTLWYDPPQNGARGAHLALGDLSTIAERTGITTIGNFRARDLAAGGHGAPLVSYMDWLLFRHPTRWRAIQNIGGIGNVTALPPLSDAHSAPLTFDTGPGNMIIDYCAERTTNGALHCDLDGQIAARGKVHSELLFGLLAHPYLHQPPPKATGREVFGAQFGAQLWARAEQLGVPPEDIVATATAFTAQSIVQAYRDWLPCAPQEIYVAGGGAKNPTLLAMLQAGFIHAQVQPHEALGVPSLAKEAMLFALLAYETWHGRSGVLPALTGARHPVPLGEIAIGRLWQTA</sequence>
<evidence type="ECO:0000313" key="2">
    <source>
        <dbReference type="EMBL" id="PJF36087.1"/>
    </source>
</evidence>
<dbReference type="EMBL" id="PGTM01000081">
    <property type="protein sequence ID" value="PJF36087.1"/>
    <property type="molecule type" value="Genomic_DNA"/>
</dbReference>
<dbReference type="InterPro" id="IPR043129">
    <property type="entry name" value="ATPase_NBD"/>
</dbReference>
<dbReference type="Gene3D" id="3.30.420.40">
    <property type="match status" value="2"/>
</dbReference>
<dbReference type="GO" id="GO:0097175">
    <property type="term" value="P:1,6-anhydro-N-acetyl-beta-muramic acid catabolic process"/>
    <property type="evidence" value="ECO:0007669"/>
    <property type="project" value="UniProtKB-UniRule"/>
</dbReference>
<dbReference type="GO" id="GO:0016773">
    <property type="term" value="F:phosphotransferase activity, alcohol group as acceptor"/>
    <property type="evidence" value="ECO:0007669"/>
    <property type="project" value="UniProtKB-UniRule"/>
</dbReference>
<name>A0A2M8PEV9_9CHLR</name>
<dbReference type="CDD" id="cd24050">
    <property type="entry name" value="ASKHA_NBD_ANMK"/>
    <property type="match status" value="1"/>
</dbReference>
<keyword evidence="1" id="KW-0808">Transferase</keyword>
<dbReference type="PANTHER" id="PTHR30605:SF0">
    <property type="entry name" value="ANHYDRO-N-ACETYLMURAMIC ACID KINASE"/>
    <property type="match status" value="1"/>
</dbReference>
<evidence type="ECO:0000256" key="1">
    <source>
        <dbReference type="HAMAP-Rule" id="MF_01270"/>
    </source>
</evidence>
<protein>
    <recommendedName>
        <fullName evidence="1">Anhydro-N-acetylmuramic acid kinase</fullName>
        <ecNumber evidence="1">2.7.1.170</ecNumber>
    </recommendedName>
    <alternativeName>
        <fullName evidence="1">AnhMurNAc kinase</fullName>
    </alternativeName>
</protein>
<keyword evidence="1" id="KW-0067">ATP-binding</keyword>
<dbReference type="UniPathway" id="UPA00343"/>
<proteinExistence type="inferred from homology"/>
<comment type="function">
    <text evidence="1">Catalyzes the specific phosphorylation of 1,6-anhydro-N-acetylmuramic acid (anhMurNAc) with the simultaneous cleavage of the 1,6-anhydro ring, generating MurNAc-6-P. Is required for the utilization of anhMurNAc either imported from the medium or derived from its own cell wall murein, and thus plays a role in cell wall recycling.</text>
</comment>
<reference evidence="2 3" key="1">
    <citation type="submission" date="2017-11" db="EMBL/GenBank/DDBJ databases">
        <title>Evolution of Phototrophy in the Chloroflexi Phylum Driven by Horizontal Gene Transfer.</title>
        <authorList>
            <person name="Ward L.M."/>
            <person name="Hemp J."/>
            <person name="Shih P.M."/>
            <person name="Mcglynn S.E."/>
            <person name="Fischer W."/>
        </authorList>
    </citation>
    <scope>NUCLEOTIDE SEQUENCE [LARGE SCALE GENOMIC DNA]</scope>
    <source>
        <strain evidence="2">JP3_13</strain>
    </source>
</reference>
<dbReference type="Pfam" id="PF03702">
    <property type="entry name" value="AnmK"/>
    <property type="match status" value="1"/>
</dbReference>
<comment type="caution">
    <text evidence="2">The sequence shown here is derived from an EMBL/GenBank/DDBJ whole genome shotgun (WGS) entry which is preliminary data.</text>
</comment>
<dbReference type="GO" id="GO:0009254">
    <property type="term" value="P:peptidoglycan turnover"/>
    <property type="evidence" value="ECO:0007669"/>
    <property type="project" value="UniProtKB-UniRule"/>
</dbReference>
<comment type="pathway">
    <text evidence="1">Cell wall biogenesis; peptidoglycan recycling.</text>
</comment>
<dbReference type="GO" id="GO:0005524">
    <property type="term" value="F:ATP binding"/>
    <property type="evidence" value="ECO:0007669"/>
    <property type="project" value="UniProtKB-UniRule"/>
</dbReference>
<dbReference type="NCBIfam" id="NF007148">
    <property type="entry name" value="PRK09585.3-2"/>
    <property type="match status" value="1"/>
</dbReference>
<evidence type="ECO:0000313" key="3">
    <source>
        <dbReference type="Proteomes" id="UP000229681"/>
    </source>
</evidence>
<dbReference type="Proteomes" id="UP000229681">
    <property type="component" value="Unassembled WGS sequence"/>
</dbReference>
<dbReference type="PANTHER" id="PTHR30605">
    <property type="entry name" value="ANHYDRO-N-ACETYLMURAMIC ACID KINASE"/>
    <property type="match status" value="1"/>
</dbReference>
<dbReference type="SUPFAM" id="SSF53067">
    <property type="entry name" value="Actin-like ATPase domain"/>
    <property type="match status" value="1"/>
</dbReference>
<comment type="pathway">
    <text evidence="1">Amino-sugar metabolism; 1,6-anhydro-N-acetylmuramate degradation.</text>
</comment>
<keyword evidence="1" id="KW-0119">Carbohydrate metabolism</keyword>
<feature type="binding site" evidence="1">
    <location>
        <begin position="12"/>
        <end position="19"/>
    </location>
    <ligand>
        <name>ATP</name>
        <dbReference type="ChEBI" id="CHEBI:30616"/>
    </ligand>
</feature>
<dbReference type="HAMAP" id="MF_01270">
    <property type="entry name" value="AnhMurNAc_kinase"/>
    <property type="match status" value="1"/>
</dbReference>
<comment type="catalytic activity">
    <reaction evidence="1">
        <text>1,6-anhydro-N-acetyl-beta-muramate + ATP + H2O = N-acetyl-D-muramate 6-phosphate + ADP + H(+)</text>
        <dbReference type="Rhea" id="RHEA:24952"/>
        <dbReference type="ChEBI" id="CHEBI:15377"/>
        <dbReference type="ChEBI" id="CHEBI:15378"/>
        <dbReference type="ChEBI" id="CHEBI:30616"/>
        <dbReference type="ChEBI" id="CHEBI:58690"/>
        <dbReference type="ChEBI" id="CHEBI:58722"/>
        <dbReference type="ChEBI" id="CHEBI:456216"/>
        <dbReference type="EC" id="2.7.1.170"/>
    </reaction>
</comment>
<dbReference type="GO" id="GO:0016301">
    <property type="term" value="F:kinase activity"/>
    <property type="evidence" value="ECO:0007669"/>
    <property type="project" value="UniProtKB-KW"/>
</dbReference>
<organism evidence="2 3">
    <name type="scientific">Candidatus Thermofonsia Clade 1 bacterium</name>
    <dbReference type="NCBI Taxonomy" id="2364210"/>
    <lineage>
        <taxon>Bacteria</taxon>
        <taxon>Bacillati</taxon>
        <taxon>Chloroflexota</taxon>
        <taxon>Candidatus Thermofontia</taxon>
        <taxon>Candidatus Thermofonsia Clade 1</taxon>
    </lineage>
</organism>
<dbReference type="UniPathway" id="UPA00544"/>
<dbReference type="AlphaFoldDB" id="A0A2M8PEV9"/>
<comment type="similarity">
    <text evidence="1">Belongs to the anhydro-N-acetylmuramic acid kinase family.</text>
</comment>